<evidence type="ECO:0000256" key="2">
    <source>
        <dbReference type="SAM" id="SignalP"/>
    </source>
</evidence>
<feature type="chain" id="PRO_5036060125" description="DUF7707 domain-containing protein" evidence="2">
    <location>
        <begin position="23"/>
        <end position="231"/>
    </location>
</feature>
<reference evidence="5" key="2">
    <citation type="submission" date="2019-10" db="EMBL/GenBank/DDBJ databases">
        <title>Conservation and host-specific expression of non-tandemly repeated heterogenous ribosome RNA gene in arbuscular mycorrhizal fungi.</title>
        <authorList>
            <person name="Maeda T."/>
            <person name="Kobayashi Y."/>
            <person name="Nakagawa T."/>
            <person name="Ezawa T."/>
            <person name="Yamaguchi K."/>
            <person name="Bino T."/>
            <person name="Nishimoto Y."/>
            <person name="Shigenobu S."/>
            <person name="Kawaguchi M."/>
        </authorList>
    </citation>
    <scope>NUCLEOTIDE SEQUENCE</scope>
    <source>
        <strain evidence="5">HR1</strain>
    </source>
</reference>
<keyword evidence="2" id="KW-0732">Signal</keyword>
<accession>A0A2Z6R8U1</accession>
<dbReference type="InterPro" id="IPR056124">
    <property type="entry name" value="DUF7707"/>
</dbReference>
<evidence type="ECO:0000256" key="1">
    <source>
        <dbReference type="SAM" id="MobiDB-lite"/>
    </source>
</evidence>
<proteinExistence type="predicted"/>
<evidence type="ECO:0000313" key="5">
    <source>
        <dbReference type="EMBL" id="GES78880.1"/>
    </source>
</evidence>
<evidence type="ECO:0000313" key="4">
    <source>
        <dbReference type="EMBL" id="GBB94169.1"/>
    </source>
</evidence>
<sequence length="231" mass="24342">MKLFAAVYIVIAALTAFSNAQAQNTTTTTTTADPNLPAFQFLLTQESEPQREQLCLLNMGFCETNCGGPNKAPMNFCNSTTMGWGCGCIDKVPDLLGYEWPINREHCIGSGQACTAACQDPKVPNEQKQSCNEACSSTYTQKCGTPAQPPAYYNVPDIATIPTYAPPNLTNNVNNSTSTNGTTTNGTTTNGTQSTNNTASEGKKQSSASSINHFGNAAAALIIVASGMSLL</sequence>
<evidence type="ECO:0000259" key="3">
    <source>
        <dbReference type="Pfam" id="PF24808"/>
    </source>
</evidence>
<feature type="domain" description="DUF7707" evidence="3">
    <location>
        <begin position="48"/>
        <end position="145"/>
    </location>
</feature>
<protein>
    <recommendedName>
        <fullName evidence="3">DUF7707 domain-containing protein</fullName>
    </recommendedName>
</protein>
<feature type="compositionally biased region" description="Low complexity" evidence="1">
    <location>
        <begin position="170"/>
        <end position="198"/>
    </location>
</feature>
<keyword evidence="6" id="KW-1185">Reference proteome</keyword>
<feature type="region of interest" description="Disordered" evidence="1">
    <location>
        <begin position="166"/>
        <end position="208"/>
    </location>
</feature>
<dbReference type="EMBL" id="BEXD01001447">
    <property type="protein sequence ID" value="GBB94169.1"/>
    <property type="molecule type" value="Genomic_DNA"/>
</dbReference>
<dbReference type="Pfam" id="PF24808">
    <property type="entry name" value="DUF7707"/>
    <property type="match status" value="1"/>
</dbReference>
<feature type="signal peptide" evidence="2">
    <location>
        <begin position="1"/>
        <end position="22"/>
    </location>
</feature>
<dbReference type="AlphaFoldDB" id="A0A2Z6R8U1"/>
<dbReference type="Proteomes" id="UP000615446">
    <property type="component" value="Unassembled WGS sequence"/>
</dbReference>
<dbReference type="OrthoDB" id="1708823at2759"/>
<dbReference type="EMBL" id="BLAL01000040">
    <property type="protein sequence ID" value="GES78880.1"/>
    <property type="molecule type" value="Genomic_DNA"/>
</dbReference>
<organism evidence="4 6">
    <name type="scientific">Rhizophagus clarus</name>
    <dbReference type="NCBI Taxonomy" id="94130"/>
    <lineage>
        <taxon>Eukaryota</taxon>
        <taxon>Fungi</taxon>
        <taxon>Fungi incertae sedis</taxon>
        <taxon>Mucoromycota</taxon>
        <taxon>Glomeromycotina</taxon>
        <taxon>Glomeromycetes</taxon>
        <taxon>Glomerales</taxon>
        <taxon>Glomeraceae</taxon>
        <taxon>Rhizophagus</taxon>
    </lineage>
</organism>
<dbReference type="Proteomes" id="UP000247702">
    <property type="component" value="Unassembled WGS sequence"/>
</dbReference>
<gene>
    <name evidence="5" type="ORF">RCL2_000619100</name>
    <name evidence="4" type="ORF">RclHR1_02300010</name>
</gene>
<name>A0A2Z6R8U1_9GLOM</name>
<evidence type="ECO:0000313" key="6">
    <source>
        <dbReference type="Proteomes" id="UP000247702"/>
    </source>
</evidence>
<comment type="caution">
    <text evidence="4">The sequence shown here is derived from an EMBL/GenBank/DDBJ whole genome shotgun (WGS) entry which is preliminary data.</text>
</comment>
<reference evidence="4 6" key="1">
    <citation type="submission" date="2017-11" db="EMBL/GenBank/DDBJ databases">
        <title>The genome of Rhizophagus clarus HR1 reveals common genetic basis of auxotrophy among arbuscular mycorrhizal fungi.</title>
        <authorList>
            <person name="Kobayashi Y."/>
        </authorList>
    </citation>
    <scope>NUCLEOTIDE SEQUENCE [LARGE SCALE GENOMIC DNA]</scope>
    <source>
        <strain evidence="4 6">HR1</strain>
    </source>
</reference>